<feature type="transmembrane region" description="Helical" evidence="2">
    <location>
        <begin position="424"/>
        <end position="449"/>
    </location>
</feature>
<feature type="region of interest" description="Disordered" evidence="1">
    <location>
        <begin position="528"/>
        <end position="566"/>
    </location>
</feature>
<keyword evidence="4" id="KW-1185">Reference proteome</keyword>
<feature type="transmembrane region" description="Helical" evidence="2">
    <location>
        <begin position="18"/>
        <end position="38"/>
    </location>
</feature>
<sequence length="566" mass="62105">MSPPQPFNMFESLLPIRIWSHAALALIYLPMVTAYVAVDFDPKNFISLSAFALLALLFTINVNSLAFTLLDALLVLLLPLCLLNVALKAMDFLRNMGSYQDALNVEYGVLTLVPAIISVFYIIFVSFVAIVVKNGGFETLAFPVHPADKVTAPPRFVGKPRDTEKLSKHCEDILFHHTYFRKHSFEPVGLAIVRGSVAVLACIGLLFFSVYSGYNQQELYSSGNRREQGTTIPLLTAAHHNHHKSNNPMDNPTLSVTAAPLDQSSPMPADFLVQDISGTNMLQKRENQTNSLSQVWYCPPSLNEQTICDFYPFGNSSSSVGMGFNVTWSGSTRMAIWPTVASGVAWINSTQLNYTNPLILSPNMNYNIMLTVQSFKRGEILWLFFESEIIDFSNAGTVGASVATFTFSPFQQVVIQLDLSSQSILALAISILSNVGGLFAIMDTVYAIIFGRTMIAIMLGSRPISPFGVFGIFLRSRFQRSIRDQFPQMIDDIAEHSHKQRGMAAYVNEVAIDTGLIISKNPSAFASNNDGTQNRVSVVGPSGPDPTLQSSGGEAGEAQRLLSTSY</sequence>
<proteinExistence type="predicted"/>
<dbReference type="Proteomes" id="UP000076532">
    <property type="component" value="Unassembled WGS sequence"/>
</dbReference>
<dbReference type="AlphaFoldDB" id="A0A166NG59"/>
<accession>A0A166NG59</accession>
<feature type="transmembrane region" description="Helical" evidence="2">
    <location>
        <begin position="45"/>
        <end position="62"/>
    </location>
</feature>
<organism evidence="3 4">
    <name type="scientific">Athelia psychrophila</name>
    <dbReference type="NCBI Taxonomy" id="1759441"/>
    <lineage>
        <taxon>Eukaryota</taxon>
        <taxon>Fungi</taxon>
        <taxon>Dikarya</taxon>
        <taxon>Basidiomycota</taxon>
        <taxon>Agaricomycotina</taxon>
        <taxon>Agaricomycetes</taxon>
        <taxon>Agaricomycetidae</taxon>
        <taxon>Atheliales</taxon>
        <taxon>Atheliaceae</taxon>
        <taxon>Athelia</taxon>
    </lineage>
</organism>
<feature type="transmembrane region" description="Helical" evidence="2">
    <location>
        <begin position="107"/>
        <end position="132"/>
    </location>
</feature>
<keyword evidence="2" id="KW-1133">Transmembrane helix</keyword>
<evidence type="ECO:0000256" key="2">
    <source>
        <dbReference type="SAM" id="Phobius"/>
    </source>
</evidence>
<evidence type="ECO:0000256" key="1">
    <source>
        <dbReference type="SAM" id="MobiDB-lite"/>
    </source>
</evidence>
<reference evidence="3 4" key="1">
    <citation type="journal article" date="2016" name="Mol. Biol. Evol.">
        <title>Comparative Genomics of Early-Diverging Mushroom-Forming Fungi Provides Insights into the Origins of Lignocellulose Decay Capabilities.</title>
        <authorList>
            <person name="Nagy L.G."/>
            <person name="Riley R."/>
            <person name="Tritt A."/>
            <person name="Adam C."/>
            <person name="Daum C."/>
            <person name="Floudas D."/>
            <person name="Sun H."/>
            <person name="Yadav J.S."/>
            <person name="Pangilinan J."/>
            <person name="Larsson K.H."/>
            <person name="Matsuura K."/>
            <person name="Barry K."/>
            <person name="Labutti K."/>
            <person name="Kuo R."/>
            <person name="Ohm R.A."/>
            <person name="Bhattacharya S.S."/>
            <person name="Shirouzu T."/>
            <person name="Yoshinaga Y."/>
            <person name="Martin F.M."/>
            <person name="Grigoriev I.V."/>
            <person name="Hibbett D.S."/>
        </authorList>
    </citation>
    <scope>NUCLEOTIDE SEQUENCE [LARGE SCALE GENOMIC DNA]</scope>
    <source>
        <strain evidence="3 4">CBS 109695</strain>
    </source>
</reference>
<evidence type="ECO:0000313" key="4">
    <source>
        <dbReference type="Proteomes" id="UP000076532"/>
    </source>
</evidence>
<evidence type="ECO:0000313" key="3">
    <source>
        <dbReference type="EMBL" id="KZP24971.1"/>
    </source>
</evidence>
<dbReference type="EMBL" id="KV417523">
    <property type="protein sequence ID" value="KZP24971.1"/>
    <property type="molecule type" value="Genomic_DNA"/>
</dbReference>
<feature type="transmembrane region" description="Helical" evidence="2">
    <location>
        <begin position="68"/>
        <end position="87"/>
    </location>
</feature>
<feature type="transmembrane region" description="Helical" evidence="2">
    <location>
        <begin position="188"/>
        <end position="211"/>
    </location>
</feature>
<feature type="transmembrane region" description="Helical" evidence="2">
    <location>
        <begin position="455"/>
        <end position="474"/>
    </location>
</feature>
<protein>
    <submittedName>
        <fullName evidence="3">Uncharacterized protein</fullName>
    </submittedName>
</protein>
<keyword evidence="2" id="KW-0812">Transmembrane</keyword>
<keyword evidence="2" id="KW-0472">Membrane</keyword>
<name>A0A166NG59_9AGAM</name>
<dbReference type="OrthoDB" id="3227921at2759"/>
<gene>
    <name evidence="3" type="ORF">FIBSPDRAFT_929537</name>
</gene>